<dbReference type="AlphaFoldDB" id="A0A4S4F1D5"/>
<name>A0A4S4F1D5_CAMSN</name>
<dbReference type="Gene3D" id="1.25.40.10">
    <property type="entry name" value="Tetratricopeptide repeat domain"/>
    <property type="match status" value="2"/>
</dbReference>
<dbReference type="Pfam" id="PF12854">
    <property type="entry name" value="PPR_1"/>
    <property type="match status" value="1"/>
</dbReference>
<dbReference type="NCBIfam" id="TIGR00756">
    <property type="entry name" value="PPR"/>
    <property type="match status" value="2"/>
</dbReference>
<evidence type="ECO:0000256" key="1">
    <source>
        <dbReference type="ARBA" id="ARBA00007626"/>
    </source>
</evidence>
<dbReference type="PANTHER" id="PTHR47941">
    <property type="entry name" value="PENTATRICOPEPTIDE REPEAT-CONTAINING PROTEIN 3, MITOCHONDRIAL"/>
    <property type="match status" value="1"/>
</dbReference>
<gene>
    <name evidence="4" type="ORF">TEA_018483</name>
</gene>
<proteinExistence type="inferred from homology"/>
<keyword evidence="2" id="KW-0677">Repeat</keyword>
<evidence type="ECO:0000313" key="5">
    <source>
        <dbReference type="Proteomes" id="UP000306102"/>
    </source>
</evidence>
<dbReference type="EMBL" id="SDRB02000729">
    <property type="protein sequence ID" value="THG22715.1"/>
    <property type="molecule type" value="Genomic_DNA"/>
</dbReference>
<evidence type="ECO:0000256" key="3">
    <source>
        <dbReference type="PROSITE-ProRule" id="PRU00708"/>
    </source>
</evidence>
<reference evidence="4 5" key="1">
    <citation type="journal article" date="2018" name="Proc. Natl. Acad. Sci. U.S.A.">
        <title>Draft genome sequence of Camellia sinensis var. sinensis provides insights into the evolution of the tea genome and tea quality.</title>
        <authorList>
            <person name="Wei C."/>
            <person name="Yang H."/>
            <person name="Wang S."/>
            <person name="Zhao J."/>
            <person name="Liu C."/>
            <person name="Gao L."/>
            <person name="Xia E."/>
            <person name="Lu Y."/>
            <person name="Tai Y."/>
            <person name="She G."/>
            <person name="Sun J."/>
            <person name="Cao H."/>
            <person name="Tong W."/>
            <person name="Gao Q."/>
            <person name="Li Y."/>
            <person name="Deng W."/>
            <person name="Jiang X."/>
            <person name="Wang W."/>
            <person name="Chen Q."/>
            <person name="Zhang S."/>
            <person name="Li H."/>
            <person name="Wu J."/>
            <person name="Wang P."/>
            <person name="Li P."/>
            <person name="Shi C."/>
            <person name="Zheng F."/>
            <person name="Jian J."/>
            <person name="Huang B."/>
            <person name="Shan D."/>
            <person name="Shi M."/>
            <person name="Fang C."/>
            <person name="Yue Y."/>
            <person name="Li F."/>
            <person name="Li D."/>
            <person name="Wei S."/>
            <person name="Han B."/>
            <person name="Jiang C."/>
            <person name="Yin Y."/>
            <person name="Xia T."/>
            <person name="Zhang Z."/>
            <person name="Bennetzen J.L."/>
            <person name="Zhao S."/>
            <person name="Wan X."/>
        </authorList>
    </citation>
    <scope>NUCLEOTIDE SEQUENCE [LARGE SCALE GENOMIC DNA]</scope>
    <source>
        <strain evidence="5">cv. Shuchazao</strain>
        <tissue evidence="4">Leaf</tissue>
    </source>
</reference>
<dbReference type="InterPro" id="IPR002885">
    <property type="entry name" value="PPR_rpt"/>
</dbReference>
<organism evidence="4 5">
    <name type="scientific">Camellia sinensis var. sinensis</name>
    <name type="common">China tea</name>
    <dbReference type="NCBI Taxonomy" id="542762"/>
    <lineage>
        <taxon>Eukaryota</taxon>
        <taxon>Viridiplantae</taxon>
        <taxon>Streptophyta</taxon>
        <taxon>Embryophyta</taxon>
        <taxon>Tracheophyta</taxon>
        <taxon>Spermatophyta</taxon>
        <taxon>Magnoliopsida</taxon>
        <taxon>eudicotyledons</taxon>
        <taxon>Gunneridae</taxon>
        <taxon>Pentapetalae</taxon>
        <taxon>asterids</taxon>
        <taxon>Ericales</taxon>
        <taxon>Theaceae</taxon>
        <taxon>Camellia</taxon>
    </lineage>
</organism>
<feature type="repeat" description="PPR" evidence="3">
    <location>
        <begin position="96"/>
        <end position="130"/>
    </location>
</feature>
<sequence length="152" mass="16724">MINCFCNLNRVDLGFSILGKILKLGYESDTTTFNTLIKGLCVTSTVKFFDEIVEKGFPPDFFTYITILNGLCKTGNASAAIILLKKMEEIGGCEPGIVDYNMVIDSLCKVRLVTGGFKLFLEMIGNGVSPDLITYKSLIKGVCRLGQWKEAT</sequence>
<accession>A0A4S4F1D5</accession>
<dbReference type="Proteomes" id="UP000306102">
    <property type="component" value="Unassembled WGS sequence"/>
</dbReference>
<keyword evidence="5" id="KW-1185">Reference proteome</keyword>
<feature type="repeat" description="PPR" evidence="3">
    <location>
        <begin position="60"/>
        <end position="94"/>
    </location>
</feature>
<dbReference type="Pfam" id="PF13041">
    <property type="entry name" value="PPR_2"/>
    <property type="match status" value="2"/>
</dbReference>
<comment type="similarity">
    <text evidence="1">Belongs to the PPR family. P subfamily.</text>
</comment>
<evidence type="ECO:0008006" key="6">
    <source>
        <dbReference type="Google" id="ProtNLM"/>
    </source>
</evidence>
<evidence type="ECO:0000256" key="2">
    <source>
        <dbReference type="ARBA" id="ARBA00022737"/>
    </source>
</evidence>
<dbReference type="PROSITE" id="PS51375">
    <property type="entry name" value="PPR"/>
    <property type="match status" value="2"/>
</dbReference>
<evidence type="ECO:0000313" key="4">
    <source>
        <dbReference type="EMBL" id="THG22715.1"/>
    </source>
</evidence>
<dbReference type="InterPro" id="IPR011990">
    <property type="entry name" value="TPR-like_helical_dom_sf"/>
</dbReference>
<comment type="caution">
    <text evidence="4">The sequence shown here is derived from an EMBL/GenBank/DDBJ whole genome shotgun (WGS) entry which is preliminary data.</text>
</comment>
<protein>
    <recommendedName>
        <fullName evidence="6">Pentacotripeptide-repeat region of PRORP domain-containing protein</fullName>
    </recommendedName>
</protein>